<dbReference type="Gene3D" id="2.40.50.140">
    <property type="entry name" value="Nucleic acid-binding proteins"/>
    <property type="match status" value="1"/>
</dbReference>
<reference evidence="1 3" key="1">
    <citation type="submission" date="2015-11" db="EMBL/GenBank/DDBJ databases">
        <title>Genomic analysis of 38 Legionella species identifies large and diverse effector repertoires.</title>
        <authorList>
            <person name="Burstein D."/>
            <person name="Amaro F."/>
            <person name="Zusman T."/>
            <person name="Lifshitz Z."/>
            <person name="Cohen O."/>
            <person name="Gilbert J.A."/>
            <person name="Pupko T."/>
            <person name="Shuman H.A."/>
            <person name="Segal G."/>
        </authorList>
    </citation>
    <scope>NUCLEOTIDE SEQUENCE [LARGE SCALE GENOMIC DNA]</scope>
    <source>
        <strain evidence="1 3">WO-44C</strain>
    </source>
</reference>
<evidence type="ECO:0000313" key="2">
    <source>
        <dbReference type="EMBL" id="SPX59504.1"/>
    </source>
</evidence>
<accession>A0A0W0UAI5</accession>
<proteinExistence type="predicted"/>
<dbReference type="SUPFAM" id="SSF50249">
    <property type="entry name" value="Nucleic acid-binding proteins"/>
    <property type="match status" value="1"/>
</dbReference>
<dbReference type="SUPFAM" id="SSF69754">
    <property type="entry name" value="Ribosome binding protein Y (YfiA homologue)"/>
    <property type="match status" value="1"/>
</dbReference>
<dbReference type="PATRIC" id="fig|453.4.peg.143"/>
<dbReference type="Proteomes" id="UP000251942">
    <property type="component" value="Unassembled WGS sequence"/>
</dbReference>
<dbReference type="InterPro" id="IPR012340">
    <property type="entry name" value="NA-bd_OB-fold"/>
</dbReference>
<dbReference type="EMBL" id="UASS01000001">
    <property type="protein sequence ID" value="SPX59504.1"/>
    <property type="molecule type" value="Genomic_DNA"/>
</dbReference>
<dbReference type="CDD" id="cd00552">
    <property type="entry name" value="RaiA"/>
    <property type="match status" value="1"/>
</dbReference>
<dbReference type="InterPro" id="IPR003489">
    <property type="entry name" value="RHF/RaiA"/>
</dbReference>
<keyword evidence="3" id="KW-1185">Reference proteome</keyword>
<dbReference type="RefSeq" id="WP_058443348.1">
    <property type="nucleotide sequence ID" value="NZ_CAAAHT010000031.1"/>
</dbReference>
<reference evidence="2 4" key="2">
    <citation type="submission" date="2018-06" db="EMBL/GenBank/DDBJ databases">
        <authorList>
            <consortium name="Pathogen Informatics"/>
            <person name="Doyle S."/>
        </authorList>
    </citation>
    <scope>NUCLEOTIDE SEQUENCE [LARGE SCALE GENOMIC DNA]</scope>
    <source>
        <strain evidence="2 4">NCTC12022</strain>
    </source>
</reference>
<evidence type="ECO:0000313" key="3">
    <source>
        <dbReference type="Proteomes" id="UP000054698"/>
    </source>
</evidence>
<name>A0A0W0UAI5_9GAMM</name>
<organism evidence="1 3">
    <name type="scientific">Legionella feeleii</name>
    <dbReference type="NCBI Taxonomy" id="453"/>
    <lineage>
        <taxon>Bacteria</taxon>
        <taxon>Pseudomonadati</taxon>
        <taxon>Pseudomonadota</taxon>
        <taxon>Gammaproteobacteria</taxon>
        <taxon>Legionellales</taxon>
        <taxon>Legionellaceae</taxon>
        <taxon>Legionella</taxon>
    </lineage>
</organism>
<protein>
    <submittedName>
        <fullName evidence="1">Sigma 54 modulation protein YhbH</fullName>
    </submittedName>
</protein>
<dbReference type="STRING" id="453.Lfee_0127"/>
<evidence type="ECO:0000313" key="1">
    <source>
        <dbReference type="EMBL" id="KTD04669.1"/>
    </source>
</evidence>
<dbReference type="OrthoDB" id="9782252at2"/>
<dbReference type="EMBL" id="LNYB01000006">
    <property type="protein sequence ID" value="KTD04669.1"/>
    <property type="molecule type" value="Genomic_DNA"/>
</dbReference>
<sequence length="193" mass="22475">MKFPVRVIFRNMGPSSAVENKINQLAEKLERYFDHIISCSVTIEAPHRHHHKGRLYHVRIDLSVPNAELVASREPMQNHAHEDVYVAIRDAFNAVKRQLQSHISKQRGEIKHHEPVCYGRVNEIAPPADYGYIETPDGRQIRFTSHSVIDYDFEKLEVGDRVRFVELENEKGLVATTVYMETKHHSVERNQER</sequence>
<dbReference type="Gene3D" id="3.30.160.100">
    <property type="entry name" value="Ribosome hibernation promotion factor-like"/>
    <property type="match status" value="1"/>
</dbReference>
<evidence type="ECO:0000313" key="4">
    <source>
        <dbReference type="Proteomes" id="UP000251942"/>
    </source>
</evidence>
<gene>
    <name evidence="1" type="ORF">Lfee_0127</name>
    <name evidence="2" type="ORF">NCTC12022_00327</name>
</gene>
<dbReference type="InterPro" id="IPR036567">
    <property type="entry name" value="RHF-like"/>
</dbReference>
<dbReference type="Proteomes" id="UP000054698">
    <property type="component" value="Unassembled WGS sequence"/>
</dbReference>
<dbReference type="Pfam" id="PF02482">
    <property type="entry name" value="Ribosomal_S30AE"/>
    <property type="match status" value="1"/>
</dbReference>
<dbReference type="AlphaFoldDB" id="A0A0W0UAI5"/>